<comment type="subcellular location">
    <subcellularLocation>
        <location evidence="4">Nucleus</location>
    </subcellularLocation>
</comment>
<evidence type="ECO:0000256" key="1">
    <source>
        <dbReference type="ARBA" id="ARBA00001936"/>
    </source>
</evidence>
<dbReference type="Proteomes" id="UP000235388">
    <property type="component" value="Unassembled WGS sequence"/>
</dbReference>
<keyword evidence="10" id="KW-0408">Iron</keyword>
<comment type="similarity">
    <text evidence="5">Belongs to the lariat debranching enzyme family.</text>
</comment>
<evidence type="ECO:0000256" key="6">
    <source>
        <dbReference type="ARBA" id="ARBA00022664"/>
    </source>
</evidence>
<dbReference type="SUPFAM" id="SSF56300">
    <property type="entry name" value="Metallo-dependent phosphatases"/>
    <property type="match status" value="1"/>
</dbReference>
<evidence type="ECO:0000313" key="16">
    <source>
        <dbReference type="Proteomes" id="UP000235388"/>
    </source>
</evidence>
<evidence type="ECO:0000256" key="2">
    <source>
        <dbReference type="ARBA" id="ARBA00001947"/>
    </source>
</evidence>
<feature type="region of interest" description="Disordered" evidence="13">
    <location>
        <begin position="297"/>
        <end position="323"/>
    </location>
</feature>
<keyword evidence="11" id="KW-0464">Manganese</keyword>
<dbReference type="PANTHER" id="PTHR12849:SF0">
    <property type="entry name" value="LARIAT DEBRANCHING ENZYME"/>
    <property type="match status" value="1"/>
</dbReference>
<dbReference type="FunFam" id="3.60.21.10:FF:000035">
    <property type="entry name" value="Lariat debranching enzyme"/>
    <property type="match status" value="1"/>
</dbReference>
<comment type="cofactor">
    <cofactor evidence="3">
        <name>Fe(2+)</name>
        <dbReference type="ChEBI" id="CHEBI:29033"/>
    </cofactor>
</comment>
<dbReference type="OrthoDB" id="407609at2759"/>
<evidence type="ECO:0000256" key="12">
    <source>
        <dbReference type="ARBA" id="ARBA00023242"/>
    </source>
</evidence>
<evidence type="ECO:0000256" key="11">
    <source>
        <dbReference type="ARBA" id="ARBA00023211"/>
    </source>
</evidence>
<organism evidence="15 16">
    <name type="scientific">Puccinia coronata f. sp. avenae</name>
    <dbReference type="NCBI Taxonomy" id="200324"/>
    <lineage>
        <taxon>Eukaryota</taxon>
        <taxon>Fungi</taxon>
        <taxon>Dikarya</taxon>
        <taxon>Basidiomycota</taxon>
        <taxon>Pucciniomycotina</taxon>
        <taxon>Pucciniomycetes</taxon>
        <taxon>Pucciniales</taxon>
        <taxon>Pucciniaceae</taxon>
        <taxon>Puccinia</taxon>
    </lineage>
</organism>
<dbReference type="EMBL" id="PGCJ01000016">
    <property type="protein sequence ID" value="PLW56923.1"/>
    <property type="molecule type" value="Genomic_DNA"/>
</dbReference>
<keyword evidence="12" id="KW-0539">Nucleus</keyword>
<comment type="cofactor">
    <cofactor evidence="1">
        <name>Mn(2+)</name>
        <dbReference type="ChEBI" id="CHEBI:29035"/>
    </cofactor>
</comment>
<gene>
    <name evidence="15" type="ORF">PCANC_01269</name>
</gene>
<evidence type="ECO:0000256" key="8">
    <source>
        <dbReference type="ARBA" id="ARBA00022801"/>
    </source>
</evidence>
<evidence type="ECO:0000256" key="9">
    <source>
        <dbReference type="ARBA" id="ARBA00022833"/>
    </source>
</evidence>
<accession>A0A2N5W3U0</accession>
<dbReference type="Pfam" id="PF00149">
    <property type="entry name" value="Metallophos"/>
    <property type="match status" value="1"/>
</dbReference>
<keyword evidence="6" id="KW-0507">mRNA processing</keyword>
<evidence type="ECO:0000259" key="14">
    <source>
        <dbReference type="SMART" id="SM01124"/>
    </source>
</evidence>
<dbReference type="PANTHER" id="PTHR12849">
    <property type="entry name" value="RNA LARIAT DEBRANCHING ENZYME"/>
    <property type="match status" value="1"/>
</dbReference>
<sequence length="605" mass="66892">MKVAIEGCCHGELDNIYQTIQAAQNQAGIDTPDVLLCCGDFQSFRNHSDLQTFAAPPKYRQLGTFWQYYCGEKVAPILTIFVGGNHEASAYLWELYHGGWVAPNIYFLGFAGSVLLKKTLPDGSIDSIRISGASGIFKKHDYAAGHYERLPYDNGTIRSIYHVREYDVFRLSQLPVASSSDIFISHDWPVGIEQYGNTAQLIRAKPFFKDEIASNTLGSPPLMHLLKTIKPHYWFSAHLHVKFAALHYHGRPPPALPAPRKESVALNPDELQIDLEDDLDDQQHCSVSRKAAVINPDMIPIDDSDDDGGQTTCSSLKPPVLNPDVIDIDDSDAETVPENKSLNPCVPPIQSQTICLSESTASQVDSPEMDGHEKHQPHSVAADKTTRDTSPQSIERSSAREEAGKSTEENVNHLQNSRISTTARVTRFLALDKCLPRKDFLQILDIAPSDASPMPISDPPSQAAPNPNAGSSSSHDESKEPDSNQRTDNPVTEATAKLFFDPHWLAITRAFHPFLPLQKYGNAKLPTDPLETRNLIDRELQWVSQHVAPEALEISKVQQFVKTAPGIGDPGGEQTGQPFWYTNPQTLAFADLLKIENKINPALPD</sequence>
<proteinExistence type="inferred from homology"/>
<evidence type="ECO:0000256" key="7">
    <source>
        <dbReference type="ARBA" id="ARBA00022723"/>
    </source>
</evidence>
<dbReference type="AlphaFoldDB" id="A0A2N5W3U0"/>
<protein>
    <recommendedName>
        <fullName evidence="14">Lariat debranching enzyme C-terminal domain-containing protein</fullName>
    </recommendedName>
</protein>
<feature type="region of interest" description="Disordered" evidence="13">
    <location>
        <begin position="358"/>
        <end position="416"/>
    </location>
</feature>
<feature type="domain" description="Lariat debranching enzyme C-terminal" evidence="14">
    <location>
        <begin position="411"/>
        <end position="599"/>
    </location>
</feature>
<dbReference type="GO" id="GO:0046872">
    <property type="term" value="F:metal ion binding"/>
    <property type="evidence" value="ECO:0007669"/>
    <property type="project" value="UniProtKB-KW"/>
</dbReference>
<dbReference type="GO" id="GO:0000398">
    <property type="term" value="P:mRNA splicing, via spliceosome"/>
    <property type="evidence" value="ECO:0007669"/>
    <property type="project" value="TreeGrafter"/>
</dbReference>
<comment type="caution">
    <text evidence="15">The sequence shown here is derived from an EMBL/GenBank/DDBJ whole genome shotgun (WGS) entry which is preliminary data.</text>
</comment>
<evidence type="ECO:0000256" key="4">
    <source>
        <dbReference type="ARBA" id="ARBA00004123"/>
    </source>
</evidence>
<name>A0A2N5W3U0_9BASI</name>
<dbReference type="InterPro" id="IPR007708">
    <property type="entry name" value="DBR1_C"/>
</dbReference>
<keyword evidence="9" id="KW-0862">Zinc</keyword>
<keyword evidence="7" id="KW-0479">Metal-binding</keyword>
<evidence type="ECO:0000256" key="10">
    <source>
        <dbReference type="ARBA" id="ARBA00023004"/>
    </source>
</evidence>
<evidence type="ECO:0000256" key="3">
    <source>
        <dbReference type="ARBA" id="ARBA00001954"/>
    </source>
</evidence>
<reference evidence="15 16" key="1">
    <citation type="submission" date="2017-11" db="EMBL/GenBank/DDBJ databases">
        <title>De novo assembly and phasing of dikaryotic genomes from two isolates of Puccinia coronata f. sp. avenae, the causal agent of oat crown rust.</title>
        <authorList>
            <person name="Miller M.E."/>
            <person name="Zhang Y."/>
            <person name="Omidvar V."/>
            <person name="Sperschneider J."/>
            <person name="Schwessinger B."/>
            <person name="Raley C."/>
            <person name="Palmer J.M."/>
            <person name="Garnica D."/>
            <person name="Upadhyaya N."/>
            <person name="Rathjen J."/>
            <person name="Taylor J.M."/>
            <person name="Park R.F."/>
            <person name="Dodds P.N."/>
            <person name="Hirsch C.D."/>
            <person name="Kianian S.F."/>
            <person name="Figueroa M."/>
        </authorList>
    </citation>
    <scope>NUCLEOTIDE SEQUENCE [LARGE SCALE GENOMIC DNA]</scope>
    <source>
        <strain evidence="15">12NC29</strain>
    </source>
</reference>
<comment type="cofactor">
    <cofactor evidence="2">
        <name>Zn(2+)</name>
        <dbReference type="ChEBI" id="CHEBI:29105"/>
    </cofactor>
</comment>
<evidence type="ECO:0000313" key="15">
    <source>
        <dbReference type="EMBL" id="PLW56923.1"/>
    </source>
</evidence>
<dbReference type="STRING" id="200324.A0A2N5W3U0"/>
<feature type="compositionally biased region" description="Basic and acidic residues" evidence="13">
    <location>
        <begin position="397"/>
        <end position="411"/>
    </location>
</feature>
<dbReference type="SMART" id="SM01124">
    <property type="entry name" value="DBR1"/>
    <property type="match status" value="1"/>
</dbReference>
<dbReference type="InterPro" id="IPR004843">
    <property type="entry name" value="Calcineurin-like_PHP"/>
</dbReference>
<dbReference type="CDD" id="cd00844">
    <property type="entry name" value="MPP_Dbr1_N"/>
    <property type="match status" value="1"/>
</dbReference>
<dbReference type="Pfam" id="PF05011">
    <property type="entry name" value="DBR1"/>
    <property type="match status" value="1"/>
</dbReference>
<evidence type="ECO:0000256" key="5">
    <source>
        <dbReference type="ARBA" id="ARBA00006045"/>
    </source>
</evidence>
<dbReference type="GO" id="GO:0008419">
    <property type="term" value="F:RNA lariat debranching enzyme activity"/>
    <property type="evidence" value="ECO:0007669"/>
    <property type="project" value="TreeGrafter"/>
</dbReference>
<dbReference type="InterPro" id="IPR029052">
    <property type="entry name" value="Metallo-depent_PP-like"/>
</dbReference>
<dbReference type="GO" id="GO:0005634">
    <property type="term" value="C:nucleus"/>
    <property type="evidence" value="ECO:0007669"/>
    <property type="project" value="UniProtKB-SubCell"/>
</dbReference>
<keyword evidence="16" id="KW-1185">Reference proteome</keyword>
<keyword evidence="8" id="KW-0378">Hydrolase</keyword>
<feature type="compositionally biased region" description="Basic and acidic residues" evidence="13">
    <location>
        <begin position="474"/>
        <end position="485"/>
    </location>
</feature>
<evidence type="ECO:0000256" key="13">
    <source>
        <dbReference type="SAM" id="MobiDB-lite"/>
    </source>
</evidence>
<feature type="compositionally biased region" description="Low complexity" evidence="13">
    <location>
        <begin position="459"/>
        <end position="473"/>
    </location>
</feature>
<feature type="region of interest" description="Disordered" evidence="13">
    <location>
        <begin position="451"/>
        <end position="489"/>
    </location>
</feature>
<dbReference type="InterPro" id="IPR041816">
    <property type="entry name" value="Dbr1_N"/>
</dbReference>